<evidence type="ECO:0000259" key="1">
    <source>
        <dbReference type="Pfam" id="PF03478"/>
    </source>
</evidence>
<keyword evidence="3" id="KW-1185">Reference proteome</keyword>
<sequence>MVKNQCLGFRDEVRVDEQIRDWSALPDGIVETIGKILLADDAVNYFSFRNVCGYWRQATDDVTMTERRFCPRKWILMWSSDEYDPKRFSTKKEQSSKPLRQFLNPSLGKYVRAHIPELRNNKINACLEGLLLITGPSRGRITSHLLNPFTGSTLEYPNISRLYNTHARSEIQPPSIIFGNATSFTILVIASKFMAYAEPGFKEWKVFSLELDRQHPCVFYQDRPYCLSATWGIFPIEQEENQKELVKGTERIFFTGLPRPLTIEFGGVERYYLVESDGQLLAVLGSHKPGYANIYFRIFRVVNWKIGEDDGTGREMIFLVPVWNIGKNALFIHPWHGGVSISTDVFPCFLSNSIYFYEGGLPAPKIFTIPESARVVLPEWRFCYCVVQNEQFLVSRRFSPFPVAESRRKGHRAHHCF</sequence>
<dbReference type="Proteomes" id="UP001151287">
    <property type="component" value="Unassembled WGS sequence"/>
</dbReference>
<comment type="caution">
    <text evidence="2">The sequence shown here is derived from an EMBL/GenBank/DDBJ whole genome shotgun (WGS) entry which is preliminary data.</text>
</comment>
<feature type="domain" description="KIB1-4 beta-propeller" evidence="1">
    <location>
        <begin position="103"/>
        <end position="358"/>
    </location>
</feature>
<protein>
    <recommendedName>
        <fullName evidence="1">KIB1-4 beta-propeller domain-containing protein</fullName>
    </recommendedName>
</protein>
<dbReference type="Pfam" id="PF03478">
    <property type="entry name" value="Beta-prop_KIB1-4"/>
    <property type="match status" value="1"/>
</dbReference>
<gene>
    <name evidence="2" type="ORF">LUZ63_007808</name>
</gene>
<evidence type="ECO:0000313" key="2">
    <source>
        <dbReference type="EMBL" id="KAJ1699296.1"/>
    </source>
</evidence>
<dbReference type="PANTHER" id="PTHR33165">
    <property type="entry name" value="F-BOX DOMAIN CONTAINING PROTEIN-LIKE-RELATED"/>
    <property type="match status" value="1"/>
</dbReference>
<accession>A0A9Q0HUX3</accession>
<dbReference type="OrthoDB" id="590285at2759"/>
<dbReference type="InterPro" id="IPR005174">
    <property type="entry name" value="KIB1-4_b-propeller"/>
</dbReference>
<name>A0A9Q0HUX3_9POAL</name>
<organism evidence="2 3">
    <name type="scientific">Rhynchospora breviuscula</name>
    <dbReference type="NCBI Taxonomy" id="2022672"/>
    <lineage>
        <taxon>Eukaryota</taxon>
        <taxon>Viridiplantae</taxon>
        <taxon>Streptophyta</taxon>
        <taxon>Embryophyta</taxon>
        <taxon>Tracheophyta</taxon>
        <taxon>Spermatophyta</taxon>
        <taxon>Magnoliopsida</taxon>
        <taxon>Liliopsida</taxon>
        <taxon>Poales</taxon>
        <taxon>Cyperaceae</taxon>
        <taxon>Cyperoideae</taxon>
        <taxon>Rhynchosporeae</taxon>
        <taxon>Rhynchospora</taxon>
    </lineage>
</organism>
<evidence type="ECO:0000313" key="3">
    <source>
        <dbReference type="Proteomes" id="UP001151287"/>
    </source>
</evidence>
<reference evidence="2" key="1">
    <citation type="journal article" date="2022" name="Cell">
        <title>Repeat-based holocentromeres influence genome architecture and karyotype evolution.</title>
        <authorList>
            <person name="Hofstatter P.G."/>
            <person name="Thangavel G."/>
            <person name="Lux T."/>
            <person name="Neumann P."/>
            <person name="Vondrak T."/>
            <person name="Novak P."/>
            <person name="Zhang M."/>
            <person name="Costa L."/>
            <person name="Castellani M."/>
            <person name="Scott A."/>
            <person name="Toegelov H."/>
            <person name="Fuchs J."/>
            <person name="Mata-Sucre Y."/>
            <person name="Dias Y."/>
            <person name="Vanzela A.L.L."/>
            <person name="Huettel B."/>
            <person name="Almeida C.C.S."/>
            <person name="Simkova H."/>
            <person name="Souza G."/>
            <person name="Pedrosa-Harand A."/>
            <person name="Macas J."/>
            <person name="Mayer K.F.X."/>
            <person name="Houben A."/>
            <person name="Marques A."/>
        </authorList>
    </citation>
    <scope>NUCLEOTIDE SEQUENCE</scope>
    <source>
        <strain evidence="2">RhyBre1mFocal</strain>
    </source>
</reference>
<dbReference type="AlphaFoldDB" id="A0A9Q0HUX3"/>
<proteinExistence type="predicted"/>
<dbReference type="EMBL" id="JAMQYH010000002">
    <property type="protein sequence ID" value="KAJ1699296.1"/>
    <property type="molecule type" value="Genomic_DNA"/>
</dbReference>